<comment type="caution">
    <text evidence="2">The sequence shown here is derived from an EMBL/GenBank/DDBJ whole genome shotgun (WGS) entry which is preliminary data.</text>
</comment>
<evidence type="ECO:0000313" key="2">
    <source>
        <dbReference type="EMBL" id="MXP28352.1"/>
    </source>
</evidence>
<dbReference type="EMBL" id="WTYA01000003">
    <property type="protein sequence ID" value="MXP28352.1"/>
    <property type="molecule type" value="Genomic_DNA"/>
</dbReference>
<dbReference type="GO" id="GO:0000731">
    <property type="term" value="P:DNA synthesis involved in DNA repair"/>
    <property type="evidence" value="ECO:0007669"/>
    <property type="project" value="TreeGrafter"/>
</dbReference>
<dbReference type="Proteomes" id="UP000439780">
    <property type="component" value="Unassembled WGS sequence"/>
</dbReference>
<dbReference type="PANTHER" id="PTHR32182">
    <property type="entry name" value="DNA REPLICATION AND REPAIR PROTEIN RECF"/>
    <property type="match status" value="1"/>
</dbReference>
<dbReference type="RefSeq" id="WP_160752636.1">
    <property type="nucleotide sequence ID" value="NZ_WTYA01000003.1"/>
</dbReference>
<dbReference type="PANTHER" id="PTHR32182:SF22">
    <property type="entry name" value="ATP-DEPENDENT ENDONUCLEASE, OLD FAMILY-RELATED"/>
    <property type="match status" value="1"/>
</dbReference>
<dbReference type="Pfam" id="PF13166">
    <property type="entry name" value="AAA_13"/>
    <property type="match status" value="1"/>
</dbReference>
<keyword evidence="3" id="KW-1185">Reference proteome</keyword>
<dbReference type="SUPFAM" id="SSF52540">
    <property type="entry name" value="P-loop containing nucleoside triphosphate hydrolases"/>
    <property type="match status" value="1"/>
</dbReference>
<reference evidence="2 3" key="1">
    <citation type="submission" date="2019-12" db="EMBL/GenBank/DDBJ databases">
        <title>Genomic-based taxomic classification of the family Erythrobacteraceae.</title>
        <authorList>
            <person name="Xu L."/>
        </authorList>
    </citation>
    <scope>NUCLEOTIDE SEQUENCE [LARGE SCALE GENOMIC DNA]</scope>
    <source>
        <strain evidence="2 3">KEMB 9005-328</strain>
    </source>
</reference>
<protein>
    <submittedName>
        <fullName evidence="2">AAA family ATPase</fullName>
    </submittedName>
</protein>
<gene>
    <name evidence="2" type="ORF">GRI58_05890</name>
</gene>
<name>A0A845AD22_9SPHN</name>
<feature type="domain" description="Protein CR006 P-loop" evidence="1">
    <location>
        <begin position="10"/>
        <end position="716"/>
    </location>
</feature>
<dbReference type="InterPro" id="IPR027417">
    <property type="entry name" value="P-loop_NTPase"/>
</dbReference>
<dbReference type="GO" id="GO:0006302">
    <property type="term" value="P:double-strand break repair"/>
    <property type="evidence" value="ECO:0007669"/>
    <property type="project" value="TreeGrafter"/>
</dbReference>
<accession>A0A845AD22</accession>
<sequence length="755" mass="83721">MIEGLKIAGCASYSAEGQNLTELRKINFIYGANGSGKTSISRVIAAPADHPACAIRWANQRPLECLVYNADFVERNFRSSLPGIFTLGEHDAAVLNQIEQARKDVADIERDISARDIVLNGKDDAPGKLGERAALRENIENECWKLKNRHDADFQSAFAGVRGSKASFCDKILSEWASNQAAIHPLEDLKKRAAVIFEKGLTRESAVRVPDSAELTRLEALPILAKRVVGQGDVNIAGLIDRLGNSDWVKQGIGYFAQSTPQCPFCQQDVEADLAKRIGDYFDEAYDRDIADIGRLVAGYEAAGAAYLQSLADISQAGSRYIDADELTRLIERVTARLALNGQHIARKQKEPSAVVTLEDNTELFAEVRDFLTAANAAVAEHNGAVDDIGNQRANLTAEIWKYLLEEAKGVLDAYHTSKTAVDAAISGIESDLTTKRGDLTTAQQTLSDLEKGITSVQPTVNEINALLASFGFRGFKLATAGDQGNLYEIVRLDGSNAVRSLSEGERTFVTFLYFYHLIRGSVSESGITSNRVIVFDDPVSSLDSDILFIVSSLIKRVFELSHAQNSLIRQVFVFTHNIYFHKEVSFDPDRKRGLRAHETFWIVKKIDDVSTLESFDHNPIRTSYELLWSEVRNENRSNLTIQNTLRRILENYFKILGNMDKDKIIERFEGREKVICASLFSWVNDGSHSTHDDLYVSSDATTVGAYLGVFRRIFEETGHTQHYHMMMGTEAVPTADVAQMEITSPMPDNGQDAA</sequence>
<evidence type="ECO:0000313" key="3">
    <source>
        <dbReference type="Proteomes" id="UP000439780"/>
    </source>
</evidence>
<evidence type="ECO:0000259" key="1">
    <source>
        <dbReference type="Pfam" id="PF13166"/>
    </source>
</evidence>
<dbReference type="InterPro" id="IPR026866">
    <property type="entry name" value="CR006_AAA"/>
</dbReference>
<dbReference type="AlphaFoldDB" id="A0A845AD22"/>
<dbReference type="Gene3D" id="3.40.50.300">
    <property type="entry name" value="P-loop containing nucleotide triphosphate hydrolases"/>
    <property type="match status" value="1"/>
</dbReference>
<organism evidence="2 3">
    <name type="scientific">Qipengyuania algicida</name>
    <dbReference type="NCBI Taxonomy" id="1836209"/>
    <lineage>
        <taxon>Bacteria</taxon>
        <taxon>Pseudomonadati</taxon>
        <taxon>Pseudomonadota</taxon>
        <taxon>Alphaproteobacteria</taxon>
        <taxon>Sphingomonadales</taxon>
        <taxon>Erythrobacteraceae</taxon>
        <taxon>Qipengyuania</taxon>
    </lineage>
</organism>
<dbReference type="OrthoDB" id="9789562at2"/>
<proteinExistence type="predicted"/>